<dbReference type="Gene3D" id="2.60.40.10">
    <property type="entry name" value="Immunoglobulins"/>
    <property type="match status" value="2"/>
</dbReference>
<dbReference type="EMBL" id="DWYG01000135">
    <property type="protein sequence ID" value="HJB42434.1"/>
    <property type="molecule type" value="Genomic_DNA"/>
</dbReference>
<feature type="region of interest" description="Disordered" evidence="1">
    <location>
        <begin position="394"/>
        <end position="418"/>
    </location>
</feature>
<dbReference type="Proteomes" id="UP000886803">
    <property type="component" value="Unassembled WGS sequence"/>
</dbReference>
<feature type="domain" description="SpaA-like prealbumin fold" evidence="3">
    <location>
        <begin position="83"/>
        <end position="196"/>
    </location>
</feature>
<dbReference type="AlphaFoldDB" id="A0A9D2M8A4"/>
<organism evidence="4 5">
    <name type="scientific">Candidatus Gemmiger avicola</name>
    <dbReference type="NCBI Taxonomy" id="2838605"/>
    <lineage>
        <taxon>Bacteria</taxon>
        <taxon>Bacillati</taxon>
        <taxon>Bacillota</taxon>
        <taxon>Clostridia</taxon>
        <taxon>Eubacteriales</taxon>
        <taxon>Gemmiger</taxon>
    </lineage>
</organism>
<feature type="transmembrane region" description="Helical" evidence="2">
    <location>
        <begin position="371"/>
        <end position="390"/>
    </location>
</feature>
<evidence type="ECO:0000313" key="4">
    <source>
        <dbReference type="EMBL" id="HJB42434.1"/>
    </source>
</evidence>
<feature type="domain" description="SpaA-like prealbumin fold" evidence="3">
    <location>
        <begin position="215"/>
        <end position="311"/>
    </location>
</feature>
<sequence length="418" mass="45296">FVHTDQTYTVTFGWNDQSNDVVLAQTIVDHTQDGDEVYSYDIVNAADASDEQLTGQPGTIQFENARVLPVPETPEDLVDKIGVGIYKQDAETSQPLAGAVYELYTVDAIYDVNGNKLADAGALLATSAPTDDTGFTWFDVDVPIRGEAYAGGETEPADGVWNARYNSGNYEIVEITSPEGYRLDPTPIKVSFTCPGAQVAWQVVAATQADQPLDKLTIHKTDVGGKELPGAELTVTTLDGETIDSWVSGETPHTLPILEPDAEAQEGTLRYSDEDNEFVYTLHEDAAPDGYLVATDIQFKVEWDEDGRITVYTRATVADRWREVDGASVTMVDETAPQPTPTPTPTPTTTTVTATATPQPVPHIPQTGDNFPLIAVLTAALAALLGLVVVTASRRSRQQDDDPDPQLEPLDEPENERE</sequence>
<dbReference type="InterPro" id="IPR041033">
    <property type="entry name" value="SpaA_PFL_dom_1"/>
</dbReference>
<dbReference type="Pfam" id="PF17802">
    <property type="entry name" value="SpaA"/>
    <property type="match status" value="2"/>
</dbReference>
<reference evidence="4" key="2">
    <citation type="submission" date="2021-04" db="EMBL/GenBank/DDBJ databases">
        <authorList>
            <person name="Gilroy R."/>
        </authorList>
    </citation>
    <scope>NUCLEOTIDE SEQUENCE</scope>
    <source>
        <strain evidence="4">ChiBcec8-13705</strain>
    </source>
</reference>
<feature type="non-terminal residue" evidence="4">
    <location>
        <position position="1"/>
    </location>
</feature>
<feature type="region of interest" description="Disordered" evidence="1">
    <location>
        <begin position="328"/>
        <end position="353"/>
    </location>
</feature>
<protein>
    <recommendedName>
        <fullName evidence="3">SpaA-like prealbumin fold domain-containing protein</fullName>
    </recommendedName>
</protein>
<accession>A0A9D2M8A4</accession>
<proteinExistence type="predicted"/>
<comment type="caution">
    <text evidence="4">The sequence shown here is derived from an EMBL/GenBank/DDBJ whole genome shotgun (WGS) entry which is preliminary data.</text>
</comment>
<dbReference type="InterPro" id="IPR013783">
    <property type="entry name" value="Ig-like_fold"/>
</dbReference>
<name>A0A9D2M8A4_9FIRM</name>
<gene>
    <name evidence="4" type="ORF">H9945_08040</name>
</gene>
<evidence type="ECO:0000256" key="2">
    <source>
        <dbReference type="SAM" id="Phobius"/>
    </source>
</evidence>
<keyword evidence="2" id="KW-0472">Membrane</keyword>
<evidence type="ECO:0000259" key="3">
    <source>
        <dbReference type="Pfam" id="PF17802"/>
    </source>
</evidence>
<evidence type="ECO:0000313" key="5">
    <source>
        <dbReference type="Proteomes" id="UP000886803"/>
    </source>
</evidence>
<keyword evidence="2" id="KW-1133">Transmembrane helix</keyword>
<keyword evidence="2" id="KW-0812">Transmembrane</keyword>
<reference evidence="4" key="1">
    <citation type="journal article" date="2021" name="PeerJ">
        <title>Extensive microbial diversity within the chicken gut microbiome revealed by metagenomics and culture.</title>
        <authorList>
            <person name="Gilroy R."/>
            <person name="Ravi A."/>
            <person name="Getino M."/>
            <person name="Pursley I."/>
            <person name="Horton D.L."/>
            <person name="Alikhan N.F."/>
            <person name="Baker D."/>
            <person name="Gharbi K."/>
            <person name="Hall N."/>
            <person name="Watson M."/>
            <person name="Adriaenssens E.M."/>
            <person name="Foster-Nyarko E."/>
            <person name="Jarju S."/>
            <person name="Secka A."/>
            <person name="Antonio M."/>
            <person name="Oren A."/>
            <person name="Chaudhuri R.R."/>
            <person name="La Ragione R."/>
            <person name="Hildebrand F."/>
            <person name="Pallen M.J."/>
        </authorList>
    </citation>
    <scope>NUCLEOTIDE SEQUENCE</scope>
    <source>
        <strain evidence="4">ChiBcec8-13705</strain>
    </source>
</reference>
<feature type="compositionally biased region" description="Acidic residues" evidence="1">
    <location>
        <begin position="401"/>
        <end position="418"/>
    </location>
</feature>
<evidence type="ECO:0000256" key="1">
    <source>
        <dbReference type="SAM" id="MobiDB-lite"/>
    </source>
</evidence>